<dbReference type="Gene3D" id="2.40.30.170">
    <property type="match status" value="1"/>
</dbReference>
<evidence type="ECO:0000256" key="5">
    <source>
        <dbReference type="SAM" id="Coils"/>
    </source>
</evidence>
<feature type="coiled-coil region" evidence="5">
    <location>
        <begin position="35"/>
        <end position="110"/>
    </location>
</feature>
<dbReference type="Proteomes" id="UP000198846">
    <property type="component" value="Unassembled WGS sequence"/>
</dbReference>
<dbReference type="AlphaFoldDB" id="A0A1H3ZX96"/>
<dbReference type="InterPro" id="IPR050739">
    <property type="entry name" value="MFP"/>
</dbReference>
<sequence length="248" mass="28392">MGEIDSYYALFENNYAQYILNKNLQPFSNEALANKNSISELRRRLQNSNAQLELNRAELKLKKTDLQRYTGLYNKGIISTLEIEQKQIEYHQAERNLKSFESSISQIRESISNANKTSKGTEINKTKEELMLLKGVIQAFNQLKIAINDWEKKYVLLSNIDGKVAFANYWRTNETIKQGDLIFTIIPTKNSSFIAKLKTPAANSGKLKIGQKVNISLESYPEEEFGTLQAKVTYISYIPDNDGNYLIL</sequence>
<dbReference type="GO" id="GO:0016020">
    <property type="term" value="C:membrane"/>
    <property type="evidence" value="ECO:0007669"/>
    <property type="project" value="UniProtKB-SubCell"/>
</dbReference>
<dbReference type="RefSeq" id="WP_245705887.1">
    <property type="nucleotide sequence ID" value="NZ_FNQK01000009.1"/>
</dbReference>
<dbReference type="STRING" id="283786.SAMN04487990_10997"/>
<evidence type="ECO:0000256" key="2">
    <source>
        <dbReference type="ARBA" id="ARBA00022692"/>
    </source>
</evidence>
<evidence type="ECO:0000256" key="4">
    <source>
        <dbReference type="ARBA" id="ARBA00023136"/>
    </source>
</evidence>
<evidence type="ECO:0000256" key="1">
    <source>
        <dbReference type="ARBA" id="ARBA00004167"/>
    </source>
</evidence>
<reference evidence="6 7" key="1">
    <citation type="submission" date="2016-10" db="EMBL/GenBank/DDBJ databases">
        <authorList>
            <person name="de Groot N.N."/>
        </authorList>
    </citation>
    <scope>NUCLEOTIDE SEQUENCE [LARGE SCALE GENOMIC DNA]</scope>
    <source>
        <strain evidence="6 7">DSM 23842</strain>
    </source>
</reference>
<comment type="subcellular location">
    <subcellularLocation>
        <location evidence="1">Membrane</location>
        <topology evidence="1">Single-pass membrane protein</topology>
    </subcellularLocation>
</comment>
<proteinExistence type="predicted"/>
<evidence type="ECO:0000313" key="7">
    <source>
        <dbReference type="Proteomes" id="UP000198846"/>
    </source>
</evidence>
<gene>
    <name evidence="6" type="ORF">SAMN04487990_10997</name>
</gene>
<accession>A0A1H3ZX96</accession>
<dbReference type="PANTHER" id="PTHR30386:SF26">
    <property type="entry name" value="TRANSPORT PROTEIN COMB"/>
    <property type="match status" value="1"/>
</dbReference>
<dbReference type="PANTHER" id="PTHR30386">
    <property type="entry name" value="MEMBRANE FUSION SUBUNIT OF EMRAB-TOLC MULTIDRUG EFFLUX PUMP"/>
    <property type="match status" value="1"/>
</dbReference>
<keyword evidence="7" id="KW-1185">Reference proteome</keyword>
<dbReference type="EMBL" id="FNQK01000009">
    <property type="protein sequence ID" value="SEA27922.1"/>
    <property type="molecule type" value="Genomic_DNA"/>
</dbReference>
<keyword evidence="2" id="KW-0812">Transmembrane</keyword>
<keyword evidence="5" id="KW-0175">Coiled coil</keyword>
<organism evidence="6 7">
    <name type="scientific">Bizionia paragorgiae</name>
    <dbReference type="NCBI Taxonomy" id="283786"/>
    <lineage>
        <taxon>Bacteria</taxon>
        <taxon>Pseudomonadati</taxon>
        <taxon>Bacteroidota</taxon>
        <taxon>Flavobacteriia</taxon>
        <taxon>Flavobacteriales</taxon>
        <taxon>Flavobacteriaceae</taxon>
        <taxon>Bizionia</taxon>
    </lineage>
</organism>
<dbReference type="Gene3D" id="1.10.287.470">
    <property type="entry name" value="Helix hairpin bin"/>
    <property type="match status" value="1"/>
</dbReference>
<protein>
    <submittedName>
        <fullName evidence="6">HlyD family secretion protein</fullName>
    </submittedName>
</protein>
<evidence type="ECO:0000313" key="6">
    <source>
        <dbReference type="EMBL" id="SEA27922.1"/>
    </source>
</evidence>
<keyword evidence="4" id="KW-0472">Membrane</keyword>
<dbReference type="SUPFAM" id="SSF56954">
    <property type="entry name" value="Outer membrane efflux proteins (OEP)"/>
    <property type="match status" value="1"/>
</dbReference>
<name>A0A1H3ZX96_BIZPA</name>
<keyword evidence="3" id="KW-1133">Transmembrane helix</keyword>
<evidence type="ECO:0000256" key="3">
    <source>
        <dbReference type="ARBA" id="ARBA00022989"/>
    </source>
</evidence>